<dbReference type="InterPro" id="IPR036890">
    <property type="entry name" value="HATPase_C_sf"/>
</dbReference>
<evidence type="ECO:0000256" key="1">
    <source>
        <dbReference type="ARBA" id="ARBA00000085"/>
    </source>
</evidence>
<evidence type="ECO:0000313" key="11">
    <source>
        <dbReference type="EMBL" id="CUO35955.1"/>
    </source>
</evidence>
<evidence type="ECO:0000256" key="2">
    <source>
        <dbReference type="ARBA" id="ARBA00004370"/>
    </source>
</evidence>
<dbReference type="Pfam" id="PF06580">
    <property type="entry name" value="His_kinase"/>
    <property type="match status" value="1"/>
</dbReference>
<dbReference type="Gene3D" id="6.10.340.10">
    <property type="match status" value="1"/>
</dbReference>
<dbReference type="SUPFAM" id="SSF158472">
    <property type="entry name" value="HAMP domain-like"/>
    <property type="match status" value="1"/>
</dbReference>
<feature type="transmembrane region" description="Helical" evidence="8">
    <location>
        <begin position="12"/>
        <end position="33"/>
    </location>
</feature>
<keyword evidence="5" id="KW-0808">Transferase</keyword>
<evidence type="ECO:0000256" key="5">
    <source>
        <dbReference type="ARBA" id="ARBA00022679"/>
    </source>
</evidence>
<dbReference type="InterPro" id="IPR005467">
    <property type="entry name" value="His_kinase_dom"/>
</dbReference>
<dbReference type="GO" id="GO:0016020">
    <property type="term" value="C:membrane"/>
    <property type="evidence" value="ECO:0007669"/>
    <property type="project" value="UniProtKB-SubCell"/>
</dbReference>
<evidence type="ECO:0000256" key="6">
    <source>
        <dbReference type="ARBA" id="ARBA00022777"/>
    </source>
</evidence>
<gene>
    <name evidence="11" type="primary">ypdA_16</name>
    <name evidence="11" type="ORF">ERS852407_02609</name>
</gene>
<dbReference type="InterPro" id="IPR003660">
    <property type="entry name" value="HAMP_dom"/>
</dbReference>
<dbReference type="PRINTS" id="PR00344">
    <property type="entry name" value="BCTRLSENSOR"/>
</dbReference>
<dbReference type="SUPFAM" id="SSF55874">
    <property type="entry name" value="ATPase domain of HSP90 chaperone/DNA topoisomerase II/histidine kinase"/>
    <property type="match status" value="1"/>
</dbReference>
<dbReference type="InterPro" id="IPR003594">
    <property type="entry name" value="HATPase_dom"/>
</dbReference>
<sequence>MIRKWTLKRNLVVVNVILLTAALLYSSIMLIRYSGEVSLKNLINSSYDMLTYVCRSVDDFITTEVKISTEVMQSDSDLKEHLERRPEDYENPHDKLVDIYLMNRYLTRRNSYSRVSGALAGIINKNGVVYNLQYPMDMGDEAEAFAETLMNKKKRLEYGYDWYPLQINCFAPETGNIRYDRMIPVFKNLLLDGGGYQGTLIYSLSEEQIYEQYKKSKLLEEGYLYIINGNGKLISHSNEAMLLCPEEVENQIYTRRVMEGTGNYFIENREVVMSQRLNDGNWIAVAVIPLDNMIGEVVGIYKRFIFVIAVILIISVSVSVLLSREAIKPLETMIASMERVENGDFSVRVDEKGPSDIARLIHHYNNMLENTERYIREEYQIKRMKKAAELDALVAQINPHFLYNTLESIVWQARAAGAYKISDMAYSLGKMFNIMVNKGHSMLTVEKELEHVKLYVHLQNNRYNDRFDLRIDLDDEELLQYRTLKLILQPIVENIILHGFTKEQEDCTIHIGVYLNRGMLVYDVEDNGIGIPKAELESIRAGLKEQNVMEYDEQNAKLRRNSGRGIGLQNVHQRIGLYYGNQYGLEIYSKEGEGTEVIIRIPTDES</sequence>
<dbReference type="RefSeq" id="WP_055655645.1">
    <property type="nucleotide sequence ID" value="NZ_CABIXC010000005.1"/>
</dbReference>
<keyword evidence="8" id="KW-0472">Membrane</keyword>
<dbReference type="PANTHER" id="PTHR34220">
    <property type="entry name" value="SENSOR HISTIDINE KINASE YPDA"/>
    <property type="match status" value="1"/>
</dbReference>
<dbReference type="Pfam" id="PF02518">
    <property type="entry name" value="HATPase_c"/>
    <property type="match status" value="1"/>
</dbReference>
<dbReference type="Gene3D" id="3.30.450.20">
    <property type="entry name" value="PAS domain"/>
    <property type="match status" value="1"/>
</dbReference>
<evidence type="ECO:0000256" key="7">
    <source>
        <dbReference type="ARBA" id="ARBA00023012"/>
    </source>
</evidence>
<dbReference type="InterPro" id="IPR010559">
    <property type="entry name" value="Sig_transdc_His_kin_internal"/>
</dbReference>
<dbReference type="SMART" id="SM00387">
    <property type="entry name" value="HATPase_c"/>
    <property type="match status" value="1"/>
</dbReference>
<dbReference type="InterPro" id="IPR050640">
    <property type="entry name" value="Bact_2-comp_sensor_kinase"/>
</dbReference>
<dbReference type="EC" id="2.7.13.3" evidence="3"/>
<evidence type="ECO:0000256" key="8">
    <source>
        <dbReference type="SAM" id="Phobius"/>
    </source>
</evidence>
<dbReference type="AlphaFoldDB" id="A0A174EIA6"/>
<evidence type="ECO:0000259" key="9">
    <source>
        <dbReference type="PROSITE" id="PS50109"/>
    </source>
</evidence>
<dbReference type="CDD" id="cd12912">
    <property type="entry name" value="PDC2_MCP_like"/>
    <property type="match status" value="1"/>
</dbReference>
<dbReference type="EMBL" id="CYZE01000005">
    <property type="protein sequence ID" value="CUO35955.1"/>
    <property type="molecule type" value="Genomic_DNA"/>
</dbReference>
<keyword evidence="8" id="KW-0812">Transmembrane</keyword>
<name>A0A174EIA6_9FIRM</name>
<dbReference type="Pfam" id="PF00672">
    <property type="entry name" value="HAMP"/>
    <property type="match status" value="1"/>
</dbReference>
<dbReference type="CDD" id="cd06225">
    <property type="entry name" value="HAMP"/>
    <property type="match status" value="1"/>
</dbReference>
<evidence type="ECO:0000259" key="10">
    <source>
        <dbReference type="PROSITE" id="PS50885"/>
    </source>
</evidence>
<feature type="domain" description="Histidine kinase" evidence="9">
    <location>
        <begin position="488"/>
        <end position="605"/>
    </location>
</feature>
<dbReference type="InterPro" id="IPR004358">
    <property type="entry name" value="Sig_transdc_His_kin-like_C"/>
</dbReference>
<dbReference type="Proteomes" id="UP000095651">
    <property type="component" value="Unassembled WGS sequence"/>
</dbReference>
<dbReference type="PROSITE" id="PS50109">
    <property type="entry name" value="HIS_KIN"/>
    <property type="match status" value="1"/>
</dbReference>
<keyword evidence="8" id="KW-1133">Transmembrane helix</keyword>
<keyword evidence="7" id="KW-0902">Two-component regulatory system</keyword>
<organism evidence="11 12">
    <name type="scientific">Hungatella hathewayi</name>
    <dbReference type="NCBI Taxonomy" id="154046"/>
    <lineage>
        <taxon>Bacteria</taxon>
        <taxon>Bacillati</taxon>
        <taxon>Bacillota</taxon>
        <taxon>Clostridia</taxon>
        <taxon>Lachnospirales</taxon>
        <taxon>Lachnospiraceae</taxon>
        <taxon>Hungatella</taxon>
    </lineage>
</organism>
<dbReference type="PROSITE" id="PS50885">
    <property type="entry name" value="HAMP"/>
    <property type="match status" value="1"/>
</dbReference>
<evidence type="ECO:0000313" key="12">
    <source>
        <dbReference type="Proteomes" id="UP000095651"/>
    </source>
</evidence>
<dbReference type="SMART" id="SM00304">
    <property type="entry name" value="HAMP"/>
    <property type="match status" value="1"/>
</dbReference>
<dbReference type="PANTHER" id="PTHR34220:SF7">
    <property type="entry name" value="SENSOR HISTIDINE KINASE YPDA"/>
    <property type="match status" value="1"/>
</dbReference>
<dbReference type="Gene3D" id="3.30.565.10">
    <property type="entry name" value="Histidine kinase-like ATPase, C-terminal domain"/>
    <property type="match status" value="1"/>
</dbReference>
<comment type="subcellular location">
    <subcellularLocation>
        <location evidence="2">Membrane</location>
    </subcellularLocation>
</comment>
<comment type="catalytic activity">
    <reaction evidence="1">
        <text>ATP + protein L-histidine = ADP + protein N-phospho-L-histidine.</text>
        <dbReference type="EC" id="2.7.13.3"/>
    </reaction>
</comment>
<dbReference type="GO" id="GO:0000155">
    <property type="term" value="F:phosphorelay sensor kinase activity"/>
    <property type="evidence" value="ECO:0007669"/>
    <property type="project" value="InterPro"/>
</dbReference>
<keyword evidence="6 11" id="KW-0418">Kinase</keyword>
<evidence type="ECO:0000256" key="3">
    <source>
        <dbReference type="ARBA" id="ARBA00012438"/>
    </source>
</evidence>
<proteinExistence type="predicted"/>
<accession>A0A174EIA6</accession>
<evidence type="ECO:0000256" key="4">
    <source>
        <dbReference type="ARBA" id="ARBA00022553"/>
    </source>
</evidence>
<feature type="transmembrane region" description="Helical" evidence="8">
    <location>
        <begin position="304"/>
        <end position="323"/>
    </location>
</feature>
<protein>
    <recommendedName>
        <fullName evidence="3">histidine kinase</fullName>
        <ecNumber evidence="3">2.7.13.3</ecNumber>
    </recommendedName>
</protein>
<reference evidence="11 12" key="1">
    <citation type="submission" date="2015-09" db="EMBL/GenBank/DDBJ databases">
        <authorList>
            <consortium name="Pathogen Informatics"/>
        </authorList>
    </citation>
    <scope>NUCLEOTIDE SEQUENCE [LARGE SCALE GENOMIC DNA]</scope>
    <source>
        <strain evidence="11 12">2789STDY5608850</strain>
    </source>
</reference>
<keyword evidence="4" id="KW-0597">Phosphoprotein</keyword>
<feature type="domain" description="HAMP" evidence="10">
    <location>
        <begin position="324"/>
        <end position="376"/>
    </location>
</feature>